<dbReference type="InParanoid" id="K0KF69"/>
<feature type="transmembrane region" description="Helical" evidence="5">
    <location>
        <begin position="355"/>
        <end position="375"/>
    </location>
</feature>
<dbReference type="Proteomes" id="UP000009328">
    <property type="component" value="Unassembled WGS sequence"/>
</dbReference>
<name>K0KF69_WICCF</name>
<reference evidence="7 8" key="1">
    <citation type="journal article" date="2012" name="Eukaryot. Cell">
        <title>Draft genome sequence of Wickerhamomyces ciferrii NRRL Y-1031 F-60-10.</title>
        <authorList>
            <person name="Schneider J."/>
            <person name="Andrea H."/>
            <person name="Blom J."/>
            <person name="Jaenicke S."/>
            <person name="Ruckert C."/>
            <person name="Schorsch C."/>
            <person name="Szczepanowski R."/>
            <person name="Farwick M."/>
            <person name="Goesmann A."/>
            <person name="Puhler A."/>
            <person name="Schaffer S."/>
            <person name="Tauch A."/>
            <person name="Kohler T."/>
            <person name="Brinkrolf K."/>
        </authorList>
    </citation>
    <scope>NUCLEOTIDE SEQUENCE [LARGE SCALE GENOMIC DNA]</scope>
    <source>
        <strain evidence="8">ATCC 14091 / BCRC 22168 / CBS 111 / JCM 3599 / NBRC 0793 / NRRL Y-1031 F-60-10</strain>
    </source>
</reference>
<evidence type="ECO:0000256" key="4">
    <source>
        <dbReference type="ARBA" id="ARBA00023136"/>
    </source>
</evidence>
<comment type="subcellular location">
    <subcellularLocation>
        <location evidence="1">Membrane</location>
        <topology evidence="1">Multi-pass membrane protein</topology>
    </subcellularLocation>
</comment>
<dbReference type="SMART" id="SM00014">
    <property type="entry name" value="acidPPc"/>
    <property type="match status" value="1"/>
</dbReference>
<dbReference type="SUPFAM" id="SSF48317">
    <property type="entry name" value="Acid phosphatase/Vanadium-dependent haloperoxidase"/>
    <property type="match status" value="1"/>
</dbReference>
<dbReference type="STRING" id="1206466.K0KF69"/>
<evidence type="ECO:0000256" key="3">
    <source>
        <dbReference type="ARBA" id="ARBA00022989"/>
    </source>
</evidence>
<dbReference type="InterPro" id="IPR000326">
    <property type="entry name" value="PAP2/HPO"/>
</dbReference>
<dbReference type="PANTHER" id="PTHR31310">
    <property type="match status" value="1"/>
</dbReference>
<dbReference type="GO" id="GO:0016740">
    <property type="term" value="F:transferase activity"/>
    <property type="evidence" value="ECO:0007669"/>
    <property type="project" value="UniProtKB-KW"/>
</dbReference>
<feature type="transmembrane region" description="Helical" evidence="5">
    <location>
        <begin position="205"/>
        <end position="225"/>
    </location>
</feature>
<evidence type="ECO:0000256" key="5">
    <source>
        <dbReference type="SAM" id="Phobius"/>
    </source>
</evidence>
<dbReference type="GO" id="GO:0006676">
    <property type="term" value="P:mannosyl diphosphorylinositol ceramide metabolic process"/>
    <property type="evidence" value="ECO:0007669"/>
    <property type="project" value="TreeGrafter"/>
</dbReference>
<feature type="transmembrane region" description="Helical" evidence="5">
    <location>
        <begin position="302"/>
        <end position="323"/>
    </location>
</feature>
<dbReference type="FunCoup" id="K0KF69">
    <property type="interactions" value="52"/>
</dbReference>
<feature type="transmembrane region" description="Helical" evidence="5">
    <location>
        <begin position="81"/>
        <end position="102"/>
    </location>
</feature>
<dbReference type="CDD" id="cd03386">
    <property type="entry name" value="PAP2_Aur1_like"/>
    <property type="match status" value="1"/>
</dbReference>
<dbReference type="HOGENOM" id="CLU_047580_1_0_1"/>
<keyword evidence="8" id="KW-1185">Reference proteome</keyword>
<dbReference type="AlphaFoldDB" id="K0KF69"/>
<sequence>MIQKITSIPIFIIKFLLKIIKSGLNERNLFTFPLNFFINFLPISIWLTIFKNAGILPNEIRPKIYVSLIYNLDLQIFKPTFINIFIWCLITLGFTYLWYLIIQKKSFHYNLNINTNSILPKIPDEEEQSYEFENFQDSDEPSTSSSSTDSLPNFHSSSLSISPKKITRFHSLYLTPIIFFSVWPMLNIVEHFAQHITVPKDLTAWFFYVLGHITFPILTAVYLYVFHPPGILKCFSIALGLQNIAGVLTHLLFPNAPPWFIHLYGPDSDANYDMPGYAAGLTRIDVTLGTHLHSQGFHKSPIVFGAFPSLHSAMAVQVFLFIWYFANFKILRIAALGFVYIQWWGTIYLDHHFKIDLIAGWGYALISFAIVYPYLRKKELEFIQNRLNLNFKKGSTMGMRVFDRNSKIQKFFDPYR</sequence>
<feature type="transmembrane region" description="Helical" evidence="5">
    <location>
        <begin position="232"/>
        <end position="253"/>
    </location>
</feature>
<protein>
    <submittedName>
        <fullName evidence="7">Inositolphosphotransferase 1</fullName>
        <ecNumber evidence="7">2.-.-.-</ecNumber>
    </submittedName>
</protein>
<evidence type="ECO:0000259" key="6">
    <source>
        <dbReference type="SMART" id="SM00014"/>
    </source>
</evidence>
<evidence type="ECO:0000313" key="8">
    <source>
        <dbReference type="Proteomes" id="UP000009328"/>
    </source>
</evidence>
<keyword evidence="4 5" id="KW-0472">Membrane</keyword>
<organism evidence="7 8">
    <name type="scientific">Wickerhamomyces ciferrii (strain ATCC 14091 / BCRC 22168 / CBS 111 / JCM 3599 / NBRC 0793 / NRRL Y-1031 F-60-10)</name>
    <name type="common">Yeast</name>
    <name type="synonym">Pichia ciferrii</name>
    <dbReference type="NCBI Taxonomy" id="1206466"/>
    <lineage>
        <taxon>Eukaryota</taxon>
        <taxon>Fungi</taxon>
        <taxon>Dikarya</taxon>
        <taxon>Ascomycota</taxon>
        <taxon>Saccharomycotina</taxon>
        <taxon>Saccharomycetes</taxon>
        <taxon>Phaffomycetales</taxon>
        <taxon>Wickerhamomycetaceae</taxon>
        <taxon>Wickerhamomyces</taxon>
    </lineage>
</organism>
<dbReference type="InterPro" id="IPR052185">
    <property type="entry name" value="IPC_Synthase-Related"/>
</dbReference>
<dbReference type="InterPro" id="IPR026841">
    <property type="entry name" value="Aur1/Ipt1"/>
</dbReference>
<dbReference type="GO" id="GO:0016020">
    <property type="term" value="C:membrane"/>
    <property type="evidence" value="ECO:0007669"/>
    <property type="project" value="UniProtKB-SubCell"/>
</dbReference>
<dbReference type="EC" id="2.-.-.-" evidence="7"/>
<accession>K0KF69</accession>
<dbReference type="GO" id="GO:0070916">
    <property type="term" value="C:inositol phosphoceramide synthase complex"/>
    <property type="evidence" value="ECO:0007669"/>
    <property type="project" value="TreeGrafter"/>
</dbReference>
<gene>
    <name evidence="7" type="primary">IPT1</name>
    <name evidence="7" type="ORF">BN7_1147</name>
</gene>
<keyword evidence="2 5" id="KW-0812">Transmembrane</keyword>
<keyword evidence="7" id="KW-0808">Transferase</keyword>
<keyword evidence="3 5" id="KW-1133">Transmembrane helix</keyword>
<evidence type="ECO:0000256" key="1">
    <source>
        <dbReference type="ARBA" id="ARBA00004141"/>
    </source>
</evidence>
<feature type="domain" description="Phosphatidic acid phosphatase type 2/haloperoxidase" evidence="6">
    <location>
        <begin position="231"/>
        <end position="372"/>
    </location>
</feature>
<feature type="transmembrane region" description="Helical" evidence="5">
    <location>
        <begin position="172"/>
        <end position="193"/>
    </location>
</feature>
<evidence type="ECO:0000256" key="2">
    <source>
        <dbReference type="ARBA" id="ARBA00022692"/>
    </source>
</evidence>
<dbReference type="GO" id="GO:0030148">
    <property type="term" value="P:sphingolipid biosynthetic process"/>
    <property type="evidence" value="ECO:0007669"/>
    <property type="project" value="TreeGrafter"/>
</dbReference>
<feature type="transmembrane region" description="Helical" evidence="5">
    <location>
        <begin position="29"/>
        <end position="49"/>
    </location>
</feature>
<dbReference type="Pfam" id="PF14378">
    <property type="entry name" value="PAP2_3"/>
    <property type="match status" value="1"/>
</dbReference>
<feature type="transmembrane region" description="Helical" evidence="5">
    <location>
        <begin position="330"/>
        <end position="349"/>
    </location>
</feature>
<proteinExistence type="predicted"/>
<evidence type="ECO:0000313" key="7">
    <source>
        <dbReference type="EMBL" id="CCH41606.1"/>
    </source>
</evidence>
<dbReference type="PANTHER" id="PTHR31310:SF8">
    <property type="entry name" value="INOSITOLPHOSPHOTRANSFERASE 1"/>
    <property type="match status" value="1"/>
</dbReference>
<dbReference type="eggNOG" id="ENOG502QPKA">
    <property type="taxonomic scope" value="Eukaryota"/>
</dbReference>
<dbReference type="InterPro" id="IPR036938">
    <property type="entry name" value="PAP2/HPO_sf"/>
</dbReference>
<comment type="caution">
    <text evidence="7">The sequence shown here is derived from an EMBL/GenBank/DDBJ whole genome shotgun (WGS) entry which is preliminary data.</text>
</comment>
<dbReference type="EMBL" id="CAIF01000026">
    <property type="protein sequence ID" value="CCH41606.1"/>
    <property type="molecule type" value="Genomic_DNA"/>
</dbReference>